<dbReference type="GO" id="GO:0005313">
    <property type="term" value="F:L-glutamate transmembrane transporter activity"/>
    <property type="evidence" value="ECO:0007669"/>
    <property type="project" value="TreeGrafter"/>
</dbReference>
<feature type="transmembrane region" description="Helical" evidence="8">
    <location>
        <begin position="316"/>
        <end position="343"/>
    </location>
</feature>
<dbReference type="PANTHER" id="PTHR11958">
    <property type="entry name" value="SODIUM/DICARBOXYLATE SYMPORTER-RELATED"/>
    <property type="match status" value="1"/>
</dbReference>
<protein>
    <recommendedName>
        <fullName evidence="8">Amino acid transporter</fullName>
    </recommendedName>
</protein>
<feature type="transmembrane region" description="Helical" evidence="8">
    <location>
        <begin position="55"/>
        <end position="78"/>
    </location>
</feature>
<dbReference type="PROSITE" id="PS00714">
    <property type="entry name" value="NA_DICARBOXYL_SYMP_2"/>
    <property type="match status" value="1"/>
</dbReference>
<proteinExistence type="inferred from homology"/>
<evidence type="ECO:0000256" key="1">
    <source>
        <dbReference type="ARBA" id="ARBA00004141"/>
    </source>
</evidence>
<dbReference type="Pfam" id="PF00375">
    <property type="entry name" value="SDF"/>
    <property type="match status" value="1"/>
</dbReference>
<gene>
    <name evidence="9" type="ORF">RRG08_035332</name>
</gene>
<accession>A0AAE1CS06</accession>
<feature type="transmembrane region" description="Helical" evidence="8">
    <location>
        <begin position="451"/>
        <end position="477"/>
    </location>
</feature>
<sequence>MDKRRSMENQDAGQENNVNAVNSHVFISVPQEDLGVRGNLKRIGRKCLSNSKENGLLIGLLVSVVFGVLMGVCIRSTYGKLPKREIMYLGFPGEILMRMLQMLILPIILASLISGIAGLDAKTCGRMGLRTVAYFGTTTFLAVFLGILLAVTIQPGGNADRSSMQRYGKAEQLNSADTFLDLIRNVFPDNLIVACFNAYRTKEVPDTSPLGNITTTMSPESLNKTDEAESSKTKFINEGTGKPNVLGIVMFSICFGVMLGRMGERGQPIVSFCDCLVEVTMKLFSMFLWYSPIGISFLIAAKIVGMEDFSVLLGKVGMYFVTVLIGLFVHGSMILPFLYFIAVRKNPYRFIYGISQAMATAFGTSSSSATMPVTLRCLEHNNRVDARVASFVIPVGATINMDGTALYEAVAALFIAQVNNQNMNFSQIITISITATAASVGAAGVPQAGLVTMVIVLAAVGLPIDDVTLILVVDWFLDRFRTMTNVMGDSLGAGIVHHYSVDEMPPLDHDMHDFDGDNRLHNGQQPMQDTTPV</sequence>
<keyword evidence="5 8" id="KW-1133">Transmembrane helix</keyword>
<evidence type="ECO:0000256" key="7">
    <source>
        <dbReference type="ARBA" id="ARBA00023180"/>
    </source>
</evidence>
<evidence type="ECO:0000256" key="5">
    <source>
        <dbReference type="ARBA" id="ARBA00022989"/>
    </source>
</evidence>
<dbReference type="PROSITE" id="PS00713">
    <property type="entry name" value="NA_DICARBOXYL_SYMP_1"/>
    <property type="match status" value="1"/>
</dbReference>
<dbReference type="InterPro" id="IPR050746">
    <property type="entry name" value="DAACS"/>
</dbReference>
<reference evidence="9" key="1">
    <citation type="journal article" date="2023" name="G3 (Bethesda)">
        <title>A reference genome for the long-term kleptoplast-retaining sea slug Elysia crispata morphotype clarki.</title>
        <authorList>
            <person name="Eastman K.E."/>
            <person name="Pendleton A.L."/>
            <person name="Shaikh M.A."/>
            <person name="Suttiyut T."/>
            <person name="Ogas R."/>
            <person name="Tomko P."/>
            <person name="Gavelis G."/>
            <person name="Widhalm J.R."/>
            <person name="Wisecaver J.H."/>
        </authorList>
    </citation>
    <scope>NUCLEOTIDE SEQUENCE</scope>
    <source>
        <strain evidence="9">ECLA1</strain>
    </source>
</reference>
<comment type="subcellular location">
    <subcellularLocation>
        <location evidence="1 8">Membrane</location>
        <topology evidence="1 8">Multi-pass membrane protein</topology>
    </subcellularLocation>
</comment>
<evidence type="ECO:0000256" key="8">
    <source>
        <dbReference type="RuleBase" id="RU361216"/>
    </source>
</evidence>
<keyword evidence="4 8" id="KW-0769">Symport</keyword>
<feature type="transmembrane region" description="Helical" evidence="8">
    <location>
        <begin position="245"/>
        <end position="262"/>
    </location>
</feature>
<evidence type="ECO:0000256" key="4">
    <source>
        <dbReference type="ARBA" id="ARBA00022847"/>
    </source>
</evidence>
<evidence type="ECO:0000256" key="3">
    <source>
        <dbReference type="ARBA" id="ARBA00022692"/>
    </source>
</evidence>
<dbReference type="EMBL" id="JAWDGP010006989">
    <property type="protein sequence ID" value="KAK3731662.1"/>
    <property type="molecule type" value="Genomic_DNA"/>
</dbReference>
<keyword evidence="3 8" id="KW-0812">Transmembrane</keyword>
<dbReference type="GO" id="GO:0005886">
    <property type="term" value="C:plasma membrane"/>
    <property type="evidence" value="ECO:0007669"/>
    <property type="project" value="TreeGrafter"/>
</dbReference>
<dbReference type="SUPFAM" id="SSF118215">
    <property type="entry name" value="Proton glutamate symport protein"/>
    <property type="match status" value="1"/>
</dbReference>
<feature type="transmembrane region" description="Helical" evidence="8">
    <location>
        <begin position="428"/>
        <end position="445"/>
    </location>
</feature>
<evidence type="ECO:0000313" key="10">
    <source>
        <dbReference type="Proteomes" id="UP001283361"/>
    </source>
</evidence>
<dbReference type="PRINTS" id="PR00173">
    <property type="entry name" value="EDTRNSPORT"/>
</dbReference>
<evidence type="ECO:0000256" key="2">
    <source>
        <dbReference type="ARBA" id="ARBA00022448"/>
    </source>
</evidence>
<dbReference type="GO" id="GO:0015175">
    <property type="term" value="F:neutral L-amino acid transmembrane transporter activity"/>
    <property type="evidence" value="ECO:0007669"/>
    <property type="project" value="TreeGrafter"/>
</dbReference>
<feature type="transmembrane region" description="Helical" evidence="8">
    <location>
        <begin position="131"/>
        <end position="153"/>
    </location>
</feature>
<keyword evidence="10" id="KW-1185">Reference proteome</keyword>
<keyword evidence="6 8" id="KW-0472">Membrane</keyword>
<dbReference type="InterPro" id="IPR001991">
    <property type="entry name" value="Na-dicarboxylate_symporter"/>
</dbReference>
<dbReference type="AlphaFoldDB" id="A0AAE1CS06"/>
<keyword evidence="2 8" id="KW-0813">Transport</keyword>
<comment type="similarity">
    <text evidence="8">Belongs to the dicarboxylate/amino acid:cation symporter (DAACS) (TC 2.A.23) family.</text>
</comment>
<evidence type="ECO:0000256" key="6">
    <source>
        <dbReference type="ARBA" id="ARBA00023136"/>
    </source>
</evidence>
<dbReference type="InterPro" id="IPR036458">
    <property type="entry name" value="Na:dicarbo_symporter_sf"/>
</dbReference>
<comment type="caution">
    <text evidence="9">The sequence shown here is derived from an EMBL/GenBank/DDBJ whole genome shotgun (WGS) entry which is preliminary data.</text>
</comment>
<feature type="transmembrane region" description="Helical" evidence="8">
    <location>
        <begin position="98"/>
        <end position="119"/>
    </location>
</feature>
<dbReference type="PANTHER" id="PTHR11958:SF63">
    <property type="entry name" value="AMINO ACID TRANSPORTER"/>
    <property type="match status" value="1"/>
</dbReference>
<organism evidence="9 10">
    <name type="scientific">Elysia crispata</name>
    <name type="common">lettuce slug</name>
    <dbReference type="NCBI Taxonomy" id="231223"/>
    <lineage>
        <taxon>Eukaryota</taxon>
        <taxon>Metazoa</taxon>
        <taxon>Spiralia</taxon>
        <taxon>Lophotrochozoa</taxon>
        <taxon>Mollusca</taxon>
        <taxon>Gastropoda</taxon>
        <taxon>Heterobranchia</taxon>
        <taxon>Euthyneura</taxon>
        <taxon>Panpulmonata</taxon>
        <taxon>Sacoglossa</taxon>
        <taxon>Placobranchoidea</taxon>
        <taxon>Plakobranchidae</taxon>
        <taxon>Elysia</taxon>
    </lineage>
</organism>
<keyword evidence="7" id="KW-0325">Glycoprotein</keyword>
<dbReference type="InterPro" id="IPR018107">
    <property type="entry name" value="Na-dicarboxylate_symporter_CS"/>
</dbReference>
<evidence type="ECO:0000313" key="9">
    <source>
        <dbReference type="EMBL" id="KAK3731662.1"/>
    </source>
</evidence>
<dbReference type="Gene3D" id="1.10.3860.10">
    <property type="entry name" value="Sodium:dicarboxylate symporter"/>
    <property type="match status" value="1"/>
</dbReference>
<feature type="transmembrane region" description="Helical" evidence="8">
    <location>
        <begin position="283"/>
        <end position="304"/>
    </location>
</feature>
<dbReference type="GO" id="GO:0015501">
    <property type="term" value="F:glutamate:sodium symporter activity"/>
    <property type="evidence" value="ECO:0007669"/>
    <property type="project" value="TreeGrafter"/>
</dbReference>
<name>A0AAE1CS06_9GAST</name>
<dbReference type="Proteomes" id="UP001283361">
    <property type="component" value="Unassembled WGS sequence"/>
</dbReference>